<evidence type="ECO:0000256" key="7">
    <source>
        <dbReference type="ARBA" id="ARBA00047942"/>
    </source>
</evidence>
<feature type="domain" description="N6 adenine-specific DNA methyltransferase N-terminal" evidence="10">
    <location>
        <begin position="6"/>
        <end position="147"/>
    </location>
</feature>
<reference evidence="12" key="1">
    <citation type="submission" date="2015-05" db="EMBL/GenBank/DDBJ databases">
        <authorList>
            <person name="Collingro A."/>
        </authorList>
    </citation>
    <scope>NUCLEOTIDE SEQUENCE [LARGE SCALE GENOMIC DNA]</scope>
    <source>
        <strain evidence="12">Ps</strain>
    </source>
</reference>
<keyword evidence="5" id="KW-0949">S-adenosyl-L-methionine</keyword>
<dbReference type="Pfam" id="PF02384">
    <property type="entry name" value="N6_Mtase"/>
    <property type="match status" value="1"/>
</dbReference>
<dbReference type="AlphaFoldDB" id="A0A0G7ZMM3"/>
<feature type="coiled-coil region" evidence="8">
    <location>
        <begin position="484"/>
        <end position="518"/>
    </location>
</feature>
<evidence type="ECO:0000313" key="11">
    <source>
        <dbReference type="EMBL" id="CRX36808.1"/>
    </source>
</evidence>
<dbReference type="InterPro" id="IPR029063">
    <property type="entry name" value="SAM-dependent_MTases_sf"/>
</dbReference>
<evidence type="ECO:0000256" key="2">
    <source>
        <dbReference type="ARBA" id="ARBA00011900"/>
    </source>
</evidence>
<dbReference type="REBASE" id="126526">
    <property type="entry name" value="M.HcrPsORF70P"/>
</dbReference>
<organism evidence="11 12">
    <name type="scientific">Candidatus Hepatoplasma crinochetorum</name>
    <dbReference type="NCBI Taxonomy" id="295596"/>
    <lineage>
        <taxon>Bacteria</taxon>
        <taxon>Bacillati</taxon>
        <taxon>Mycoplasmatota</taxon>
        <taxon>Mollicutes</taxon>
        <taxon>Candidatus Hepatoplasmataceae</taxon>
        <taxon>Candidatus Hepatoplasma</taxon>
    </lineage>
</organism>
<name>A0A0G7ZMM3_9MOLU</name>
<dbReference type="EMBL" id="CWGI01000001">
    <property type="protein sequence ID" value="CRX36808.1"/>
    <property type="molecule type" value="Genomic_DNA"/>
</dbReference>
<dbReference type="PANTHER" id="PTHR42933:SF1">
    <property type="entry name" value="SITE-SPECIFIC DNA-METHYLTRANSFERASE (ADENINE-SPECIFIC)"/>
    <property type="match status" value="1"/>
</dbReference>
<comment type="similarity">
    <text evidence="1">Belongs to the N(4)/N(6)-methyltransferase family.</text>
</comment>
<keyword evidence="4" id="KW-0808">Transferase</keyword>
<dbReference type="Proteomes" id="UP000242141">
    <property type="component" value="Unassembled WGS sequence"/>
</dbReference>
<feature type="domain" description="DNA methylase adenine-specific" evidence="9">
    <location>
        <begin position="159"/>
        <end position="479"/>
    </location>
</feature>
<keyword evidence="12" id="KW-1185">Reference proteome</keyword>
<dbReference type="InterPro" id="IPR004546">
    <property type="entry name" value="Restrct_endonuc_T1M"/>
</dbReference>
<dbReference type="InterPro" id="IPR051537">
    <property type="entry name" value="DNA_Adenine_Mtase"/>
</dbReference>
<dbReference type="PROSITE" id="PS00092">
    <property type="entry name" value="N6_MTASE"/>
    <property type="match status" value="1"/>
</dbReference>
<keyword evidence="8" id="KW-0175">Coiled coil</keyword>
<evidence type="ECO:0000256" key="1">
    <source>
        <dbReference type="ARBA" id="ARBA00006594"/>
    </source>
</evidence>
<dbReference type="EC" id="2.1.1.72" evidence="2"/>
<evidence type="ECO:0000256" key="3">
    <source>
        <dbReference type="ARBA" id="ARBA00022603"/>
    </source>
</evidence>
<dbReference type="PRINTS" id="PR00507">
    <property type="entry name" value="N12N6MTFRASE"/>
</dbReference>
<evidence type="ECO:0000256" key="8">
    <source>
        <dbReference type="SAM" id="Coils"/>
    </source>
</evidence>
<dbReference type="InterPro" id="IPR022749">
    <property type="entry name" value="D12N6_MeTrfase_N"/>
</dbReference>
<evidence type="ECO:0000259" key="10">
    <source>
        <dbReference type="Pfam" id="PF12161"/>
    </source>
</evidence>
<evidence type="ECO:0000256" key="5">
    <source>
        <dbReference type="ARBA" id="ARBA00022691"/>
    </source>
</evidence>
<evidence type="ECO:0000256" key="6">
    <source>
        <dbReference type="ARBA" id="ARBA00022747"/>
    </source>
</evidence>
<keyword evidence="3" id="KW-0489">Methyltransferase</keyword>
<dbReference type="SUPFAM" id="SSF53335">
    <property type="entry name" value="S-adenosyl-L-methionine-dependent methyltransferases"/>
    <property type="match status" value="1"/>
</dbReference>
<keyword evidence="6" id="KW-0680">Restriction system</keyword>
<proteinExistence type="inferred from homology"/>
<accession>A0A0G7ZMM3</accession>
<dbReference type="GO" id="GO:0009307">
    <property type="term" value="P:DNA restriction-modification system"/>
    <property type="evidence" value="ECO:0007669"/>
    <property type="project" value="UniProtKB-KW"/>
</dbReference>
<dbReference type="NCBIfam" id="TIGR00497">
    <property type="entry name" value="hsdM"/>
    <property type="match status" value="1"/>
</dbReference>
<dbReference type="Pfam" id="PF12161">
    <property type="entry name" value="HsdM_N"/>
    <property type="match status" value="1"/>
</dbReference>
<dbReference type="Gene3D" id="3.40.50.150">
    <property type="entry name" value="Vaccinia Virus protein VP39"/>
    <property type="match status" value="1"/>
</dbReference>
<dbReference type="InterPro" id="IPR002052">
    <property type="entry name" value="DNA_methylase_N6_adenine_CS"/>
</dbReference>
<comment type="catalytic activity">
    <reaction evidence="7">
        <text>a 2'-deoxyadenosine in DNA + S-adenosyl-L-methionine = an N(6)-methyl-2'-deoxyadenosine in DNA + S-adenosyl-L-homocysteine + H(+)</text>
        <dbReference type="Rhea" id="RHEA:15197"/>
        <dbReference type="Rhea" id="RHEA-COMP:12418"/>
        <dbReference type="Rhea" id="RHEA-COMP:12419"/>
        <dbReference type="ChEBI" id="CHEBI:15378"/>
        <dbReference type="ChEBI" id="CHEBI:57856"/>
        <dbReference type="ChEBI" id="CHEBI:59789"/>
        <dbReference type="ChEBI" id="CHEBI:90615"/>
        <dbReference type="ChEBI" id="CHEBI:90616"/>
        <dbReference type="EC" id="2.1.1.72"/>
    </reaction>
</comment>
<dbReference type="GO" id="GO:0032259">
    <property type="term" value="P:methylation"/>
    <property type="evidence" value="ECO:0007669"/>
    <property type="project" value="UniProtKB-KW"/>
</dbReference>
<dbReference type="Gene3D" id="1.20.1260.30">
    <property type="match status" value="1"/>
</dbReference>
<dbReference type="PANTHER" id="PTHR42933">
    <property type="entry name" value="SLR6095 PROTEIN"/>
    <property type="match status" value="1"/>
</dbReference>
<gene>
    <name evidence="11" type="ORF">HEPPS_00070</name>
</gene>
<evidence type="ECO:0000313" key="12">
    <source>
        <dbReference type="Proteomes" id="UP000242141"/>
    </source>
</evidence>
<dbReference type="GO" id="GO:0008170">
    <property type="term" value="F:N-methyltransferase activity"/>
    <property type="evidence" value="ECO:0007669"/>
    <property type="project" value="InterPro"/>
</dbReference>
<sequence>MKKEELNAKLWNIANKLRGRMDANEFKKYILGFIFFKYISTNLENYYREEEFSLADLDQEVKEDVIDQLGYFINPNHFYSKIIENIKNKKNIDNLNILLSDTFKEIENSTSEKSRDDFSGLFDELDLNDKKLGDTQLEINQLIAKIMLELEYFEISRENNDFLGDSYEYLISKFASDAGKKGGEFYTPIEVGKTIAKIVATSKKAKEANVIYDPTCGSGSLLIRAYNEIKNIVKNESNNLKKEIPTIIQGQELNHTTYNLARMNMILHGFNYGKFKIKQGDTLKNDKFKQNKKFDIIVANPPFGTKWDPKEKDYQIDDRFAIFDALAPTSRAEFAFIQHMLYHLSEDGIMATVLPHGILFRGGAEEKIRRQIIENYNWFDAIISLPSNLFFGAGIPAIIAVFKKCRENNKSILFIDASKEFEKVKNKNKLRDQDILKIVDTYKNKKEIEKYSRNVNINEIKKNDFNLNISRYIDNFEEETYRPIEEIKRDIFEAEQKEIELKKELQELEKRILEEILQ</sequence>
<dbReference type="InterPro" id="IPR003356">
    <property type="entry name" value="DNA_methylase_A-5"/>
</dbReference>
<dbReference type="InterPro" id="IPR038333">
    <property type="entry name" value="T1MK-like_N_sf"/>
</dbReference>
<dbReference type="GO" id="GO:0009007">
    <property type="term" value="F:site-specific DNA-methyltransferase (adenine-specific) activity"/>
    <property type="evidence" value="ECO:0007669"/>
    <property type="project" value="UniProtKB-EC"/>
</dbReference>
<evidence type="ECO:0000259" key="9">
    <source>
        <dbReference type="Pfam" id="PF02384"/>
    </source>
</evidence>
<dbReference type="GO" id="GO:0003677">
    <property type="term" value="F:DNA binding"/>
    <property type="evidence" value="ECO:0007669"/>
    <property type="project" value="InterPro"/>
</dbReference>
<protein>
    <recommendedName>
        <fullName evidence="2">site-specific DNA-methyltransferase (adenine-specific)</fullName>
        <ecNumber evidence="2">2.1.1.72</ecNumber>
    </recommendedName>
</protein>
<evidence type="ECO:0000256" key="4">
    <source>
        <dbReference type="ARBA" id="ARBA00022679"/>
    </source>
</evidence>